<feature type="domain" description="Outer membrane cytochrome MtrC/MtrF-like" evidence="4">
    <location>
        <begin position="191"/>
        <end position="324"/>
    </location>
</feature>
<evidence type="ECO:0000256" key="3">
    <source>
        <dbReference type="SAM" id="SignalP"/>
    </source>
</evidence>
<dbReference type="PATRIC" id="fig|1073383.3.peg.3383"/>
<dbReference type="InterPro" id="IPR020014">
    <property type="entry name" value="Decahaem_cyt-c_OmcA/MtrC"/>
</dbReference>
<accession>K1IQ42</accession>
<dbReference type="InterPro" id="IPR054337">
    <property type="entry name" value="Mtrc-MtrF-like_dom_II/IV"/>
</dbReference>
<dbReference type="NCBIfam" id="TIGR03507">
    <property type="entry name" value="decahem_SO1788"/>
    <property type="match status" value="1"/>
</dbReference>
<evidence type="ECO:0000313" key="6">
    <source>
        <dbReference type="Proteomes" id="UP000006087"/>
    </source>
</evidence>
<dbReference type="EMBL" id="AGWU01000023">
    <property type="protein sequence ID" value="EKB18022.1"/>
    <property type="molecule type" value="Genomic_DNA"/>
</dbReference>
<sequence>MKYWKALVAAAMVLTLSACGGGGDGSDKSEPPPPPPGTPDSLTISASTPVLTPDGQLSVQFNVADKQGSGYDLGATIPSFTLNKVIPGRDTTRQDPAIWKSFIYRSGKATSENSGKLEPLGNGQYRYTFAINPTTVQDPYPSDSQSNNGVISWDETATHRLGIFFGGSNNVPVTNYVLDWVPAGTPAALTRDIVDQSSCNSCHMKQAIKHADRADPKLCVTCHNESNPTIATRRSLTTIVHKYHGNLDSTDTKTVSHFPQDPRNCDTCHKDATPATLNAGNWQHAQEKACGACHADSTSSTGFDAHITGKINSGAVCTQCHGADPASSKSPYMVHLGYMANEAIGRDKLQFTFDDVRYAAPNIEVELTVTVDGTPAESVNDVLKYVKDGNPAILVNWDQGQGFELATTNPQTFVSGNKIEFSKCVSQGTGRFLCSKETGNEVNGTLAATIADLRVCVARKADRNGAFAAGDLLPCSSTASALSLIAINPVNAYFRAEGGIDSSYLLKAGADLASCNSCHKDLAVHMSNHAAKDMSQCTSCHNATRTSFYAGVPGDLKYHVHSFHALGAKHGGSATFPGDISNCESCHTQGQYNLPNQQNARPSLVATTADNKQPKYFSPVLVVCSSCHLKSPLGLVKPDSPVAGDEWATHMKNNGAVFGAETIEAATGVEQCASCHAVGQEQGVDKVHKVYDFR</sequence>
<dbReference type="SUPFAM" id="SSF48695">
    <property type="entry name" value="Multiheme cytochromes"/>
    <property type="match status" value="1"/>
</dbReference>
<evidence type="ECO:0000313" key="5">
    <source>
        <dbReference type="EMBL" id="EKB18022.1"/>
    </source>
</evidence>
<evidence type="ECO:0000259" key="4">
    <source>
        <dbReference type="Pfam" id="PF22113"/>
    </source>
</evidence>
<gene>
    <name evidence="5" type="ORF">HMPREF1168_03372</name>
</gene>
<dbReference type="HOGENOM" id="CLU_011293_0_0_6"/>
<organism evidence="5 6">
    <name type="scientific">Aeromonas veronii AMC34</name>
    <dbReference type="NCBI Taxonomy" id="1073383"/>
    <lineage>
        <taxon>Bacteria</taxon>
        <taxon>Pseudomonadati</taxon>
        <taxon>Pseudomonadota</taxon>
        <taxon>Gammaproteobacteria</taxon>
        <taxon>Aeromonadales</taxon>
        <taxon>Aeromonadaceae</taxon>
        <taxon>Aeromonas</taxon>
    </lineage>
</organism>
<dbReference type="Gene3D" id="1.10.720.180">
    <property type="match status" value="1"/>
</dbReference>
<evidence type="ECO:0000256" key="2">
    <source>
        <dbReference type="SAM" id="MobiDB-lite"/>
    </source>
</evidence>
<feature type="domain" description="Outer membrane cytochrome MtrC/MtrF-like" evidence="4">
    <location>
        <begin position="513"/>
        <end position="689"/>
    </location>
</feature>
<dbReference type="PANTHER" id="PTHR35038:SF8">
    <property type="entry name" value="C-TYPE POLYHEME CYTOCHROME OMCC"/>
    <property type="match status" value="1"/>
</dbReference>
<name>K1IQ42_AERVE</name>
<dbReference type="PROSITE" id="PS51257">
    <property type="entry name" value="PROKAR_LIPOPROTEIN"/>
    <property type="match status" value="1"/>
</dbReference>
<dbReference type="Proteomes" id="UP000006087">
    <property type="component" value="Unassembled WGS sequence"/>
</dbReference>
<dbReference type="GO" id="GO:0016491">
    <property type="term" value="F:oxidoreductase activity"/>
    <property type="evidence" value="ECO:0007669"/>
    <property type="project" value="TreeGrafter"/>
</dbReference>
<proteinExistence type="predicted"/>
<dbReference type="InterPro" id="IPR051829">
    <property type="entry name" value="Multiheme_Cytochr_ET"/>
</dbReference>
<protein>
    <submittedName>
        <fullName evidence="5">OmcA/MtrC family decaheme c-type cytochrome</fullName>
    </submittedName>
</protein>
<evidence type="ECO:0000256" key="1">
    <source>
        <dbReference type="ARBA" id="ARBA00022729"/>
    </source>
</evidence>
<feature type="chain" id="PRO_5003848683" evidence="3">
    <location>
        <begin position="21"/>
        <end position="694"/>
    </location>
</feature>
<dbReference type="Pfam" id="PF22113">
    <property type="entry name" value="Mtrc-MtrF_II-IV_dom"/>
    <property type="match status" value="2"/>
</dbReference>
<feature type="signal peptide" evidence="3">
    <location>
        <begin position="1"/>
        <end position="20"/>
    </location>
</feature>
<dbReference type="RefSeq" id="WP_005346798.1">
    <property type="nucleotide sequence ID" value="NZ_JH823256.1"/>
</dbReference>
<keyword evidence="1 3" id="KW-0732">Signal</keyword>
<reference evidence="5 6" key="1">
    <citation type="submission" date="2012-06" db="EMBL/GenBank/DDBJ databases">
        <title>The Genome Sequence of Aeromonas veronii AMC34.</title>
        <authorList>
            <consortium name="The Broad Institute Genome Sequencing Platform"/>
            <person name="Earl A."/>
            <person name="Ward D."/>
            <person name="Feldgarden M."/>
            <person name="Gevers D."/>
            <person name="Graf J."/>
            <person name="Tomasi A."/>
            <person name="Horneman A."/>
            <person name="Walker B."/>
            <person name="Young S.K."/>
            <person name="Zeng Q."/>
            <person name="Gargeya S."/>
            <person name="Fitzgerald M."/>
            <person name="Haas B."/>
            <person name="Abouelleil A."/>
            <person name="Alvarado L."/>
            <person name="Arachchi H.M."/>
            <person name="Berlin A.M."/>
            <person name="Chapman S.B."/>
            <person name="Goldberg J."/>
            <person name="Griggs A."/>
            <person name="Gujja S."/>
            <person name="Hansen M."/>
            <person name="Howarth C."/>
            <person name="Imamovic A."/>
            <person name="Larimer J."/>
            <person name="McCowan C."/>
            <person name="Montmayeur A."/>
            <person name="Murphy C."/>
            <person name="Neiman D."/>
            <person name="Pearson M."/>
            <person name="Priest M."/>
            <person name="Roberts A."/>
            <person name="Saif S."/>
            <person name="Shea T."/>
            <person name="Sisk P."/>
            <person name="Sykes S."/>
            <person name="Wortman J."/>
            <person name="Nusbaum C."/>
            <person name="Birren B."/>
        </authorList>
    </citation>
    <scope>NUCLEOTIDE SEQUENCE [LARGE SCALE GENOMIC DNA]</scope>
    <source>
        <strain evidence="5 6">AMC34</strain>
    </source>
</reference>
<dbReference type="AlphaFoldDB" id="K1IQ42"/>
<comment type="caution">
    <text evidence="5">The sequence shown here is derived from an EMBL/GenBank/DDBJ whole genome shotgun (WGS) entry which is preliminary data.</text>
</comment>
<dbReference type="InterPro" id="IPR036280">
    <property type="entry name" value="Multihaem_cyt_sf"/>
</dbReference>
<dbReference type="PANTHER" id="PTHR35038">
    <property type="entry name" value="DISSIMILATORY SULFITE REDUCTASE SIRA"/>
    <property type="match status" value="1"/>
</dbReference>
<feature type="region of interest" description="Disordered" evidence="2">
    <location>
        <begin position="21"/>
        <end position="40"/>
    </location>
</feature>